<sequence length="142" mass="15302">MPVLQAVQPQKLSTTLNAVSDALDGRGEQLGQTLTRLGDYVRRINPSVPDLTADLAALPGVADTYAHAAPDLLQALSDLTTTTKTIAQQQDSLRSLYSDLTTTGLNLRDFPAANKDNLIRVTSDSRPTLDLLERYAPPSTRA</sequence>
<evidence type="ECO:0000313" key="2">
    <source>
        <dbReference type="EMBL" id="WIX75237.1"/>
    </source>
</evidence>
<dbReference type="RefSeq" id="WP_285966013.1">
    <property type="nucleotide sequence ID" value="NZ_CP127294.1"/>
</dbReference>
<dbReference type="Pfam" id="PF11887">
    <property type="entry name" value="Mce4_CUP1"/>
    <property type="match status" value="1"/>
</dbReference>
<evidence type="ECO:0000313" key="3">
    <source>
        <dbReference type="Proteomes" id="UP001236014"/>
    </source>
</evidence>
<dbReference type="KEGG" id="acab:QRX50_27280"/>
<reference evidence="2 3" key="1">
    <citation type="submission" date="2023-06" db="EMBL/GenBank/DDBJ databases">
        <authorList>
            <person name="Oyuntsetseg B."/>
            <person name="Kim S.B."/>
        </authorList>
    </citation>
    <scope>NUCLEOTIDE SEQUENCE [LARGE SCALE GENOMIC DNA]</scope>
    <source>
        <strain evidence="2 3">2-15</strain>
    </source>
</reference>
<dbReference type="Proteomes" id="UP001236014">
    <property type="component" value="Chromosome"/>
</dbReference>
<feature type="domain" description="Mammalian cell entry C-terminal" evidence="1">
    <location>
        <begin position="1"/>
        <end position="137"/>
    </location>
</feature>
<accession>A0A9Y2MU28</accession>
<gene>
    <name evidence="2" type="ORF">QRX50_27280</name>
</gene>
<proteinExistence type="predicted"/>
<name>A0A9Y2MU28_9PSEU</name>
<dbReference type="GO" id="GO:0051701">
    <property type="term" value="P:biological process involved in interaction with host"/>
    <property type="evidence" value="ECO:0007669"/>
    <property type="project" value="TreeGrafter"/>
</dbReference>
<organism evidence="2 3">
    <name type="scientific">Amycolatopsis carbonis</name>
    <dbReference type="NCBI Taxonomy" id="715471"/>
    <lineage>
        <taxon>Bacteria</taxon>
        <taxon>Bacillati</taxon>
        <taxon>Actinomycetota</taxon>
        <taxon>Actinomycetes</taxon>
        <taxon>Pseudonocardiales</taxon>
        <taxon>Pseudonocardiaceae</taxon>
        <taxon>Amycolatopsis</taxon>
    </lineage>
</organism>
<dbReference type="PANTHER" id="PTHR33371">
    <property type="entry name" value="INTERMEMBRANE PHOSPHOLIPID TRANSPORT SYSTEM BINDING PROTEIN MLAD-RELATED"/>
    <property type="match status" value="1"/>
</dbReference>
<keyword evidence="3" id="KW-1185">Reference proteome</keyword>
<dbReference type="GO" id="GO:0005576">
    <property type="term" value="C:extracellular region"/>
    <property type="evidence" value="ECO:0007669"/>
    <property type="project" value="TreeGrafter"/>
</dbReference>
<protein>
    <submittedName>
        <fullName evidence="2">MCE family protein</fullName>
    </submittedName>
</protein>
<dbReference type="InterPro" id="IPR052336">
    <property type="entry name" value="MlaD_Phospholipid_Transporter"/>
</dbReference>
<dbReference type="InterPro" id="IPR024516">
    <property type="entry name" value="Mce_C"/>
</dbReference>
<dbReference type="PANTHER" id="PTHR33371:SF19">
    <property type="entry name" value="MCE-FAMILY PROTEIN MCE4A"/>
    <property type="match status" value="1"/>
</dbReference>
<dbReference type="EMBL" id="CP127294">
    <property type="protein sequence ID" value="WIX75237.1"/>
    <property type="molecule type" value="Genomic_DNA"/>
</dbReference>
<evidence type="ECO:0000259" key="1">
    <source>
        <dbReference type="Pfam" id="PF11887"/>
    </source>
</evidence>
<dbReference type="AlphaFoldDB" id="A0A9Y2MU28"/>